<comment type="subcellular location">
    <subcellularLocation>
        <location evidence="6">Nucleus</location>
    </subcellularLocation>
</comment>
<comment type="similarity">
    <text evidence="1 6">Belongs to the FHY3/FAR1 family.</text>
</comment>
<organism evidence="8 9">
    <name type="scientific">Actinidia chinensis var. chinensis</name>
    <name type="common">Chinese soft-hair kiwi</name>
    <dbReference type="NCBI Taxonomy" id="1590841"/>
    <lineage>
        <taxon>Eukaryota</taxon>
        <taxon>Viridiplantae</taxon>
        <taxon>Streptophyta</taxon>
        <taxon>Embryophyta</taxon>
        <taxon>Tracheophyta</taxon>
        <taxon>Spermatophyta</taxon>
        <taxon>Magnoliopsida</taxon>
        <taxon>eudicotyledons</taxon>
        <taxon>Gunneridae</taxon>
        <taxon>Pentapetalae</taxon>
        <taxon>asterids</taxon>
        <taxon>Ericales</taxon>
        <taxon>Actinidiaceae</taxon>
        <taxon>Actinidia</taxon>
    </lineage>
</organism>
<feature type="domain" description="SWIM-type" evidence="7">
    <location>
        <begin position="553"/>
        <end position="589"/>
    </location>
</feature>
<dbReference type="Pfam" id="PF04434">
    <property type="entry name" value="SWIM"/>
    <property type="match status" value="1"/>
</dbReference>
<dbReference type="Pfam" id="PF03101">
    <property type="entry name" value="FAR1"/>
    <property type="match status" value="1"/>
</dbReference>
<dbReference type="Pfam" id="PF10551">
    <property type="entry name" value="MULE"/>
    <property type="match status" value="1"/>
</dbReference>
<evidence type="ECO:0000256" key="3">
    <source>
        <dbReference type="ARBA" id="ARBA00022771"/>
    </source>
</evidence>
<dbReference type="OMA" id="MGNCFWA"/>
<dbReference type="PANTHER" id="PTHR31669">
    <property type="entry name" value="PROTEIN FAR1-RELATED SEQUENCE 10-RELATED"/>
    <property type="match status" value="1"/>
</dbReference>
<keyword evidence="3 5" id="KW-0863">Zinc-finger</keyword>
<evidence type="ECO:0000256" key="6">
    <source>
        <dbReference type="RuleBase" id="RU367018"/>
    </source>
</evidence>
<dbReference type="Gramene" id="PSR95228">
    <property type="protein sequence ID" value="PSR95228"/>
    <property type="gene ID" value="CEY00_Acc25985"/>
</dbReference>
<dbReference type="InterPro" id="IPR007527">
    <property type="entry name" value="Znf_SWIM"/>
</dbReference>
<dbReference type="InterPro" id="IPR031052">
    <property type="entry name" value="FHY3/FAR1"/>
</dbReference>
<comment type="function">
    <text evidence="6">Putative transcription activator involved in regulating light control of development.</text>
</comment>
<dbReference type="InterPro" id="IPR004330">
    <property type="entry name" value="FAR1_DNA_bnd_dom"/>
</dbReference>
<dbReference type="Proteomes" id="UP000241394">
    <property type="component" value="Chromosome LG23"/>
</dbReference>
<protein>
    <recommendedName>
        <fullName evidence="6">Protein FAR1-RELATED SEQUENCE</fullName>
    </recommendedName>
</protein>
<keyword evidence="4 6" id="KW-0862">Zinc</keyword>
<dbReference type="SMART" id="SM00575">
    <property type="entry name" value="ZnF_PMZ"/>
    <property type="match status" value="1"/>
</dbReference>
<dbReference type="AlphaFoldDB" id="A0A2R6PQ89"/>
<evidence type="ECO:0000256" key="1">
    <source>
        <dbReference type="ARBA" id="ARBA00005889"/>
    </source>
</evidence>
<accession>A0A2R6PQ89</accession>
<proteinExistence type="inferred from homology"/>
<evidence type="ECO:0000256" key="5">
    <source>
        <dbReference type="PROSITE-ProRule" id="PRU00325"/>
    </source>
</evidence>
<evidence type="ECO:0000256" key="2">
    <source>
        <dbReference type="ARBA" id="ARBA00022723"/>
    </source>
</evidence>
<name>A0A2R6PQ89_ACTCC</name>
<dbReference type="InParanoid" id="A0A2R6PQ89"/>
<evidence type="ECO:0000313" key="9">
    <source>
        <dbReference type="Proteomes" id="UP000241394"/>
    </source>
</evidence>
<reference evidence="9" key="2">
    <citation type="journal article" date="2018" name="BMC Genomics">
        <title>A manually annotated Actinidia chinensis var. chinensis (kiwifruit) genome highlights the challenges associated with draft genomes and gene prediction in plants.</title>
        <authorList>
            <person name="Pilkington S.M."/>
            <person name="Crowhurst R."/>
            <person name="Hilario E."/>
            <person name="Nardozza S."/>
            <person name="Fraser L."/>
            <person name="Peng Y."/>
            <person name="Gunaseelan K."/>
            <person name="Simpson R."/>
            <person name="Tahir J."/>
            <person name="Deroles S.C."/>
            <person name="Templeton K."/>
            <person name="Luo Z."/>
            <person name="Davy M."/>
            <person name="Cheng C."/>
            <person name="McNeilage M."/>
            <person name="Scaglione D."/>
            <person name="Liu Y."/>
            <person name="Zhang Q."/>
            <person name="Datson P."/>
            <person name="De Silva N."/>
            <person name="Gardiner S.E."/>
            <person name="Bassett H."/>
            <person name="Chagne D."/>
            <person name="McCallum J."/>
            <person name="Dzierzon H."/>
            <person name="Deng C."/>
            <person name="Wang Y.Y."/>
            <person name="Barron L."/>
            <person name="Manako K."/>
            <person name="Bowen J."/>
            <person name="Foster T.M."/>
            <person name="Erridge Z.A."/>
            <person name="Tiffin H."/>
            <person name="Waite C.N."/>
            <person name="Davies K.M."/>
            <person name="Grierson E.P."/>
            <person name="Laing W.A."/>
            <person name="Kirk R."/>
            <person name="Chen X."/>
            <person name="Wood M."/>
            <person name="Montefiori M."/>
            <person name="Brummell D.A."/>
            <person name="Schwinn K.E."/>
            <person name="Catanach A."/>
            <person name="Fullerton C."/>
            <person name="Li D."/>
            <person name="Meiyalaghan S."/>
            <person name="Nieuwenhuizen N."/>
            <person name="Read N."/>
            <person name="Prakash R."/>
            <person name="Hunter D."/>
            <person name="Zhang H."/>
            <person name="McKenzie M."/>
            <person name="Knabel M."/>
            <person name="Harris A."/>
            <person name="Allan A.C."/>
            <person name="Gleave A."/>
            <person name="Chen A."/>
            <person name="Janssen B.J."/>
            <person name="Plunkett B."/>
            <person name="Ampomah-Dwamena C."/>
            <person name="Voogd C."/>
            <person name="Leif D."/>
            <person name="Lafferty D."/>
            <person name="Souleyre E.J.F."/>
            <person name="Varkonyi-Gasic E."/>
            <person name="Gambi F."/>
            <person name="Hanley J."/>
            <person name="Yao J.L."/>
            <person name="Cheung J."/>
            <person name="David K.M."/>
            <person name="Warren B."/>
            <person name="Marsh K."/>
            <person name="Snowden K.C."/>
            <person name="Lin-Wang K."/>
            <person name="Brian L."/>
            <person name="Martinez-Sanchez M."/>
            <person name="Wang M."/>
            <person name="Ileperuma N."/>
            <person name="Macnee N."/>
            <person name="Campin R."/>
            <person name="McAtee P."/>
            <person name="Drummond R.S.M."/>
            <person name="Espley R.V."/>
            <person name="Ireland H.S."/>
            <person name="Wu R."/>
            <person name="Atkinson R.G."/>
            <person name="Karunairetnam S."/>
            <person name="Bulley S."/>
            <person name="Chunkath S."/>
            <person name="Hanley Z."/>
            <person name="Storey R."/>
            <person name="Thrimawithana A.H."/>
            <person name="Thomson S."/>
            <person name="David C."/>
            <person name="Testolin R."/>
            <person name="Huang H."/>
            <person name="Hellens R.P."/>
            <person name="Schaffer R.J."/>
        </authorList>
    </citation>
    <scope>NUCLEOTIDE SEQUENCE [LARGE SCALE GENOMIC DNA]</scope>
    <source>
        <strain evidence="9">cv. Red5</strain>
    </source>
</reference>
<keyword evidence="6" id="KW-0539">Nucleus</keyword>
<sequence length="673" mass="77878">MATSSDSADIVLPNDCLEPESVDDLDNVDLLQNETQPPVKSSLYSCPVEPCEGMVFDELEDAETCYRAYARRKGFSIRKSHTRLSKDKSLLGVEFACSREGYRRPSYWKKHKNVENRCATMIGCKAKLRLRRDEGKWVVSKFDVEHNHELCSPETTPLLPGHRKITRAQKNLIDVLNVSGIPTTKIMSVLRESGGDSNGGFTGMDVQNYLGSKKRKLLEDGDAQRMSNYFIKRQSENLDFVYAVQVDGSSCMGNCFWADARSRLAFQYFGDVVCFDATYIANRYGMPFVPFAGVNHHQQSVMFGCTVLVNKTTESYIWLFKAWVEAMGGRTPSVIITDDDKAMAMAISQVLPNTTHRLCMWHTLRKVPEYLAHVYNKYPSFHEEFHHCIHDTVTIEEFENEWNQLMGKYDLRGDSWLKDLYMRREKWVPAYLRMIFCAGMSTTQRSESMHKFFKAIVQSSTLASDFVYQYEIALDKRFASEKERDMETTTTKAILKTCYKMEEEAATTYTRKIFLLFQEELFSSQKHRASKYCEEGTRKTYRVLPNGKEKPMYEVVLDGIENKAICLCHMFEFVGIPCRHILAVFVKKYLVDYLPQQYVLRRWTTNAKRHGEVVVHEGPQISSTLMRNSLMMEFLKVVEEGQKSQRKHHHLTVALRKVHGELLAMDDERYNRQ</sequence>
<keyword evidence="2 6" id="KW-0479">Metal-binding</keyword>
<dbReference type="GO" id="GO:0005634">
    <property type="term" value="C:nucleus"/>
    <property type="evidence" value="ECO:0007669"/>
    <property type="project" value="UniProtKB-SubCell"/>
</dbReference>
<evidence type="ECO:0000313" key="8">
    <source>
        <dbReference type="EMBL" id="PSR95228.1"/>
    </source>
</evidence>
<dbReference type="PROSITE" id="PS50966">
    <property type="entry name" value="ZF_SWIM"/>
    <property type="match status" value="1"/>
</dbReference>
<dbReference type="PANTHER" id="PTHR31669:SF293">
    <property type="entry name" value="PROTEIN FAR1-RELATED SEQUENCE"/>
    <property type="match status" value="1"/>
</dbReference>
<dbReference type="STRING" id="1590841.A0A2R6PQ89"/>
<dbReference type="InterPro" id="IPR018289">
    <property type="entry name" value="MULE_transposase_dom"/>
</dbReference>
<evidence type="ECO:0000256" key="4">
    <source>
        <dbReference type="ARBA" id="ARBA00022833"/>
    </source>
</evidence>
<gene>
    <name evidence="8" type="ORF">CEY00_Acc25985</name>
</gene>
<evidence type="ECO:0000259" key="7">
    <source>
        <dbReference type="PROSITE" id="PS50966"/>
    </source>
</evidence>
<dbReference type="OrthoDB" id="1927586at2759"/>
<comment type="caution">
    <text evidence="8">The sequence shown here is derived from an EMBL/GenBank/DDBJ whole genome shotgun (WGS) entry which is preliminary data.</text>
</comment>
<keyword evidence="9" id="KW-1185">Reference proteome</keyword>
<dbReference type="InterPro" id="IPR006564">
    <property type="entry name" value="Znf_PMZ"/>
</dbReference>
<dbReference type="GO" id="GO:0008270">
    <property type="term" value="F:zinc ion binding"/>
    <property type="evidence" value="ECO:0007669"/>
    <property type="project" value="UniProtKB-UniRule"/>
</dbReference>
<dbReference type="EMBL" id="NKQK01000023">
    <property type="protein sequence ID" value="PSR95228.1"/>
    <property type="molecule type" value="Genomic_DNA"/>
</dbReference>
<reference evidence="8 9" key="1">
    <citation type="submission" date="2017-07" db="EMBL/GenBank/DDBJ databases">
        <title>An improved, manually edited Actinidia chinensis var. chinensis (kiwifruit) genome highlights the challenges associated with draft genomes and gene prediction in plants.</title>
        <authorList>
            <person name="Pilkington S."/>
            <person name="Crowhurst R."/>
            <person name="Hilario E."/>
            <person name="Nardozza S."/>
            <person name="Fraser L."/>
            <person name="Peng Y."/>
            <person name="Gunaseelan K."/>
            <person name="Simpson R."/>
            <person name="Tahir J."/>
            <person name="Deroles S."/>
            <person name="Templeton K."/>
            <person name="Luo Z."/>
            <person name="Davy M."/>
            <person name="Cheng C."/>
            <person name="Mcneilage M."/>
            <person name="Scaglione D."/>
            <person name="Liu Y."/>
            <person name="Zhang Q."/>
            <person name="Datson P."/>
            <person name="De Silva N."/>
            <person name="Gardiner S."/>
            <person name="Bassett H."/>
            <person name="Chagne D."/>
            <person name="Mccallum J."/>
            <person name="Dzierzon H."/>
            <person name="Deng C."/>
            <person name="Wang Y.-Y."/>
            <person name="Barron N."/>
            <person name="Manako K."/>
            <person name="Bowen J."/>
            <person name="Foster T."/>
            <person name="Erridge Z."/>
            <person name="Tiffin H."/>
            <person name="Waite C."/>
            <person name="Davies K."/>
            <person name="Grierson E."/>
            <person name="Laing W."/>
            <person name="Kirk R."/>
            <person name="Chen X."/>
            <person name="Wood M."/>
            <person name="Montefiori M."/>
            <person name="Brummell D."/>
            <person name="Schwinn K."/>
            <person name="Catanach A."/>
            <person name="Fullerton C."/>
            <person name="Li D."/>
            <person name="Meiyalaghan S."/>
            <person name="Nieuwenhuizen N."/>
            <person name="Read N."/>
            <person name="Prakash R."/>
            <person name="Hunter D."/>
            <person name="Zhang H."/>
            <person name="Mckenzie M."/>
            <person name="Knabel M."/>
            <person name="Harris A."/>
            <person name="Allan A."/>
            <person name="Chen A."/>
            <person name="Janssen B."/>
            <person name="Plunkett B."/>
            <person name="Dwamena C."/>
            <person name="Voogd C."/>
            <person name="Leif D."/>
            <person name="Lafferty D."/>
            <person name="Souleyre E."/>
            <person name="Varkonyi-Gasic E."/>
            <person name="Gambi F."/>
            <person name="Hanley J."/>
            <person name="Yao J.-L."/>
            <person name="Cheung J."/>
            <person name="David K."/>
            <person name="Warren B."/>
            <person name="Marsh K."/>
            <person name="Snowden K."/>
            <person name="Lin-Wang K."/>
            <person name="Brian L."/>
            <person name="Martinez-Sanchez M."/>
            <person name="Wang M."/>
            <person name="Ileperuma N."/>
            <person name="Macnee N."/>
            <person name="Campin R."/>
            <person name="Mcatee P."/>
            <person name="Drummond R."/>
            <person name="Espley R."/>
            <person name="Ireland H."/>
            <person name="Wu R."/>
            <person name="Atkinson R."/>
            <person name="Karunairetnam S."/>
            <person name="Bulley S."/>
            <person name="Chunkath S."/>
            <person name="Hanley Z."/>
            <person name="Storey R."/>
            <person name="Thrimawithana A."/>
            <person name="Thomson S."/>
            <person name="David C."/>
            <person name="Testolin R."/>
        </authorList>
    </citation>
    <scope>NUCLEOTIDE SEQUENCE [LARGE SCALE GENOMIC DNA]</scope>
    <source>
        <strain evidence="9">cv. Red5</strain>
        <tissue evidence="8">Young leaf</tissue>
    </source>
</reference>
<dbReference type="GO" id="GO:0006355">
    <property type="term" value="P:regulation of DNA-templated transcription"/>
    <property type="evidence" value="ECO:0007669"/>
    <property type="project" value="UniProtKB-UniRule"/>
</dbReference>